<feature type="region of interest" description="Disordered" evidence="1">
    <location>
        <begin position="79"/>
        <end position="103"/>
    </location>
</feature>
<protein>
    <submittedName>
        <fullName evidence="2">Uncharacterized protein</fullName>
    </submittedName>
</protein>
<name>A0ABR7V486_9FLAO</name>
<dbReference type="PROSITE" id="PS51257">
    <property type="entry name" value="PROKAR_LIPOPROTEIN"/>
    <property type="match status" value="1"/>
</dbReference>
<dbReference type="RefSeq" id="WP_188243950.1">
    <property type="nucleotide sequence ID" value="NZ_JABTCF010000006.1"/>
</dbReference>
<evidence type="ECO:0000313" key="3">
    <source>
        <dbReference type="Proteomes" id="UP001166021"/>
    </source>
</evidence>
<keyword evidence="3" id="KW-1185">Reference proteome</keyword>
<dbReference type="Proteomes" id="UP001166021">
    <property type="component" value="Unassembled WGS sequence"/>
</dbReference>
<evidence type="ECO:0000313" key="2">
    <source>
        <dbReference type="EMBL" id="MBD0778471.1"/>
    </source>
</evidence>
<gene>
    <name evidence="2" type="ORF">HPE56_11755</name>
</gene>
<evidence type="ECO:0000256" key="1">
    <source>
        <dbReference type="SAM" id="MobiDB-lite"/>
    </source>
</evidence>
<dbReference type="EMBL" id="JABTCF010000006">
    <property type="protein sequence ID" value="MBD0778471.1"/>
    <property type="molecule type" value="Genomic_DNA"/>
</dbReference>
<sequence length="103" mass="12066">MKRHFFLFVLFILLLSCTSPMERKFNKETSKADIEALREELDSAAFMLLAGSLVRLQLEEVPLETMTYAEILENGKKWQAAEAENRKKEIGSRIDRRRNYPNE</sequence>
<proteinExistence type="predicted"/>
<reference evidence="2" key="1">
    <citation type="submission" date="2020-05" db="EMBL/GenBank/DDBJ databases">
        <title>The draft genome sequence of Maribacter sp. ANRC-HE7.</title>
        <authorList>
            <person name="Mu L."/>
        </authorList>
    </citation>
    <scope>NUCLEOTIDE SEQUENCE</scope>
    <source>
        <strain evidence="2">ANRC-HE7</strain>
    </source>
</reference>
<organism evidence="2 3">
    <name type="scientific">Maribacter aquimaris</name>
    <dbReference type="NCBI Taxonomy" id="2737171"/>
    <lineage>
        <taxon>Bacteria</taxon>
        <taxon>Pseudomonadati</taxon>
        <taxon>Bacteroidota</taxon>
        <taxon>Flavobacteriia</taxon>
        <taxon>Flavobacteriales</taxon>
        <taxon>Flavobacteriaceae</taxon>
        <taxon>Maribacter</taxon>
    </lineage>
</organism>
<accession>A0ABR7V486</accession>
<comment type="caution">
    <text evidence="2">The sequence shown here is derived from an EMBL/GenBank/DDBJ whole genome shotgun (WGS) entry which is preliminary data.</text>
</comment>
<feature type="compositionally biased region" description="Basic and acidic residues" evidence="1">
    <location>
        <begin position="83"/>
        <end position="103"/>
    </location>
</feature>